<comment type="caution">
    <text evidence="1">The sequence shown here is derived from an EMBL/GenBank/DDBJ whole genome shotgun (WGS) entry which is preliminary data.</text>
</comment>
<dbReference type="AlphaFoldDB" id="A0A1D1UR34"/>
<evidence type="ECO:0000313" key="1">
    <source>
        <dbReference type="EMBL" id="GAU88628.1"/>
    </source>
</evidence>
<organism evidence="1 2">
    <name type="scientific">Ramazzottius varieornatus</name>
    <name type="common">Water bear</name>
    <name type="synonym">Tardigrade</name>
    <dbReference type="NCBI Taxonomy" id="947166"/>
    <lineage>
        <taxon>Eukaryota</taxon>
        <taxon>Metazoa</taxon>
        <taxon>Ecdysozoa</taxon>
        <taxon>Tardigrada</taxon>
        <taxon>Eutardigrada</taxon>
        <taxon>Parachela</taxon>
        <taxon>Hypsibioidea</taxon>
        <taxon>Ramazzottiidae</taxon>
        <taxon>Ramazzottius</taxon>
    </lineage>
</organism>
<gene>
    <name evidence="1" type="primary">RvY_01295-1</name>
    <name evidence="1" type="synonym">RvY_01295.1</name>
    <name evidence="1" type="ORF">RvY_01295</name>
</gene>
<reference evidence="1 2" key="1">
    <citation type="journal article" date="2016" name="Nat. Commun.">
        <title>Extremotolerant tardigrade genome and improved radiotolerance of human cultured cells by tardigrade-unique protein.</title>
        <authorList>
            <person name="Hashimoto T."/>
            <person name="Horikawa D.D."/>
            <person name="Saito Y."/>
            <person name="Kuwahara H."/>
            <person name="Kozuka-Hata H."/>
            <person name="Shin-I T."/>
            <person name="Minakuchi Y."/>
            <person name="Ohishi K."/>
            <person name="Motoyama A."/>
            <person name="Aizu T."/>
            <person name="Enomoto A."/>
            <person name="Kondo K."/>
            <person name="Tanaka S."/>
            <person name="Hara Y."/>
            <person name="Koshikawa S."/>
            <person name="Sagara H."/>
            <person name="Miura T."/>
            <person name="Yokobori S."/>
            <person name="Miyagawa K."/>
            <person name="Suzuki Y."/>
            <person name="Kubo T."/>
            <person name="Oyama M."/>
            <person name="Kohara Y."/>
            <person name="Fujiyama A."/>
            <person name="Arakawa K."/>
            <person name="Katayama T."/>
            <person name="Toyoda A."/>
            <person name="Kunieda T."/>
        </authorList>
    </citation>
    <scope>NUCLEOTIDE SEQUENCE [LARGE SCALE GENOMIC DNA]</scope>
    <source>
        <strain evidence="1 2">YOKOZUNA-1</strain>
    </source>
</reference>
<evidence type="ECO:0000313" key="2">
    <source>
        <dbReference type="Proteomes" id="UP000186922"/>
    </source>
</evidence>
<sequence length="125" mass="14737">MLNIDLRSVPSHQVDRYVDTFLRQVRHTFEFERSTHPVDIILDFDVLFEALVLLLGQKLQFCPKVLQQFLLGSHLLVVLLQLRCDFFQAFVASLEKLQRLQLGHPIFVLHPSNRVPDFRERGRKE</sequence>
<name>A0A1D1UR34_RAMVA</name>
<protein>
    <submittedName>
        <fullName evidence="1">Uncharacterized protein</fullName>
    </submittedName>
</protein>
<dbReference type="EMBL" id="BDGG01000001">
    <property type="protein sequence ID" value="GAU88628.1"/>
    <property type="molecule type" value="Genomic_DNA"/>
</dbReference>
<proteinExistence type="predicted"/>
<dbReference type="Proteomes" id="UP000186922">
    <property type="component" value="Unassembled WGS sequence"/>
</dbReference>
<accession>A0A1D1UR34</accession>
<keyword evidence="2" id="KW-1185">Reference proteome</keyword>